<dbReference type="InterPro" id="IPR036852">
    <property type="entry name" value="Peptidase_S8/S53_dom_sf"/>
</dbReference>
<dbReference type="PROSITE" id="PS51892">
    <property type="entry name" value="SUBTILASE"/>
    <property type="match status" value="1"/>
</dbReference>
<gene>
    <name evidence="7" type="ORF">CLSA_c07330</name>
</gene>
<evidence type="ECO:0000256" key="3">
    <source>
        <dbReference type="ARBA" id="ARBA00022801"/>
    </source>
</evidence>
<feature type="domain" description="Peptidase S8/S53" evidence="6">
    <location>
        <begin position="427"/>
        <end position="559"/>
    </location>
</feature>
<evidence type="ECO:0000256" key="5">
    <source>
        <dbReference type="PROSITE-ProRule" id="PRU01240"/>
    </source>
</evidence>
<dbReference type="CDD" id="cd07478">
    <property type="entry name" value="Peptidases_S8_CspA-like"/>
    <property type="match status" value="1"/>
</dbReference>
<proteinExistence type="inferred from homology"/>
<evidence type="ECO:0000313" key="8">
    <source>
        <dbReference type="Proteomes" id="UP000017118"/>
    </source>
</evidence>
<sequence>MKQSMVPEKIFSDSNYYHYMVQYEGNIEDEVSKMPGYYATIINDNYAIISISGDLKVDIGDIRLTTVVYVKPTEMYTLQDVSPIEASGARFLQLNLPLSLNGKGVNVAVIDSGIDYLSDEFMTAAGETRVECIWDQTIISNEKDNDISVPFGTVYRKEKVNDAIKAYREGKSPYDIVPSRDQIGHGTNMSGIIGATGKNPELKGIVPECDFVVVKLMIDAAYQAQFDVKVPVFNLTSIFSALQFLYEYALKSRKPMIVYFPLGTNLGSHKGNGILEEYIESITSSSGIVLVTGAGNQRDAGGHTSGTISQVDTPIAIELEVSPEQKHLIIDIWTELPNVMTIDIVSPSGENTGIIPSIINSTRNYTFVFEKTSIKVNYYFPEESTGDELIRIRFYSLQPGIWLLRLRAKYILSGVYNAWLPQRGITVGNTKFSSSDPYGTVTNPGTSSYVVTAAAYNQNNNNVLNYSGVAFRDNLIDVIDVAAGGVNALTVAPSNKTAIVNGTSVSSAVVAGACVMLFQWGIVQGNDPYIYSQTVKAYLAKGTSRRSGDIYPNARWGYGILDIVKMFQNME</sequence>
<evidence type="ECO:0000256" key="1">
    <source>
        <dbReference type="ARBA" id="ARBA00011073"/>
    </source>
</evidence>
<dbReference type="Proteomes" id="UP000017118">
    <property type="component" value="Chromosome"/>
</dbReference>
<dbReference type="SUPFAM" id="SSF52743">
    <property type="entry name" value="Subtilisin-like"/>
    <property type="match status" value="1"/>
</dbReference>
<evidence type="ECO:0000259" key="6">
    <source>
        <dbReference type="Pfam" id="PF00082"/>
    </source>
</evidence>
<dbReference type="Pfam" id="PF00082">
    <property type="entry name" value="Peptidase_S8"/>
    <property type="match status" value="2"/>
</dbReference>
<dbReference type="GO" id="GO:0006508">
    <property type="term" value="P:proteolysis"/>
    <property type="evidence" value="ECO:0007669"/>
    <property type="project" value="UniProtKB-KW"/>
</dbReference>
<feature type="domain" description="Peptidase S8/S53" evidence="6">
    <location>
        <begin position="102"/>
        <end position="311"/>
    </location>
</feature>
<dbReference type="PATRIC" id="fig|1345695.10.peg.83"/>
<organism evidence="7 8">
    <name type="scientific">Clostridium saccharobutylicum DSM 13864</name>
    <dbReference type="NCBI Taxonomy" id="1345695"/>
    <lineage>
        <taxon>Bacteria</taxon>
        <taxon>Bacillati</taxon>
        <taxon>Bacillota</taxon>
        <taxon>Clostridia</taxon>
        <taxon>Eubacteriales</taxon>
        <taxon>Clostridiaceae</taxon>
        <taxon>Clostridium</taxon>
    </lineage>
</organism>
<dbReference type="OrthoDB" id="2744137at2"/>
<dbReference type="InterPro" id="IPR000209">
    <property type="entry name" value="Peptidase_S8/S53_dom"/>
</dbReference>
<comment type="similarity">
    <text evidence="1 5">Belongs to the peptidase S8 family.</text>
</comment>
<dbReference type="Gene3D" id="3.40.50.200">
    <property type="entry name" value="Peptidase S8/S53 domain"/>
    <property type="match status" value="1"/>
</dbReference>
<dbReference type="GeneID" id="55473278"/>
<dbReference type="InterPro" id="IPR050131">
    <property type="entry name" value="Peptidase_S8_subtilisin-like"/>
</dbReference>
<dbReference type="AlphaFoldDB" id="U5MPY1"/>
<dbReference type="Gene3D" id="2.60.120.1290">
    <property type="match status" value="1"/>
</dbReference>
<dbReference type="InterPro" id="IPR017310">
    <property type="entry name" value="Pept_S8A_subtilisin_clostridia"/>
</dbReference>
<dbReference type="HOGENOM" id="CLU_025670_0_0_9"/>
<keyword evidence="8" id="KW-1185">Reference proteome</keyword>
<dbReference type="InterPro" id="IPR015500">
    <property type="entry name" value="Peptidase_S8_subtilisin-rel"/>
</dbReference>
<keyword evidence="2 5" id="KW-0645">Protease</keyword>
<dbReference type="PANTHER" id="PTHR43806:SF11">
    <property type="entry name" value="CEREVISIN-RELATED"/>
    <property type="match status" value="1"/>
</dbReference>
<dbReference type="PRINTS" id="PR00723">
    <property type="entry name" value="SUBTILISIN"/>
</dbReference>
<keyword evidence="4 5" id="KW-0720">Serine protease</keyword>
<evidence type="ECO:0000256" key="2">
    <source>
        <dbReference type="ARBA" id="ARBA00022670"/>
    </source>
</evidence>
<protein>
    <submittedName>
        <fullName evidence="7">Peptidase S8 and S53, subtilisin, kexin, sedolisin</fullName>
    </submittedName>
</protein>
<feature type="active site" description="Charge relay system" evidence="5">
    <location>
        <position position="185"/>
    </location>
</feature>
<dbReference type="eggNOG" id="COG1404">
    <property type="taxonomic scope" value="Bacteria"/>
</dbReference>
<accession>U5MPY1</accession>
<name>U5MPY1_CLOSA</name>
<dbReference type="GO" id="GO:0004252">
    <property type="term" value="F:serine-type endopeptidase activity"/>
    <property type="evidence" value="ECO:0007669"/>
    <property type="project" value="UniProtKB-UniRule"/>
</dbReference>
<dbReference type="KEGG" id="csb:CLSA_c07330"/>
<dbReference type="RefSeq" id="WP_022744033.1">
    <property type="nucleotide sequence ID" value="NC_022571.1"/>
</dbReference>
<dbReference type="EMBL" id="CP006721">
    <property type="protein sequence ID" value="AGX41746.1"/>
    <property type="molecule type" value="Genomic_DNA"/>
</dbReference>
<evidence type="ECO:0000256" key="4">
    <source>
        <dbReference type="ARBA" id="ARBA00022825"/>
    </source>
</evidence>
<dbReference type="PIRSF" id="PIRSF037894">
    <property type="entry name" value="Subtilisin_rel_CspABC"/>
    <property type="match status" value="1"/>
</dbReference>
<feature type="active site" description="Charge relay system" evidence="5">
    <location>
        <position position="504"/>
    </location>
</feature>
<feature type="active site" description="Charge relay system" evidence="5">
    <location>
        <position position="111"/>
    </location>
</feature>
<dbReference type="PANTHER" id="PTHR43806">
    <property type="entry name" value="PEPTIDASE S8"/>
    <property type="match status" value="1"/>
</dbReference>
<reference evidence="7 8" key="1">
    <citation type="journal article" date="2013" name="Genome Announc.">
        <title>Complete Genome Sequence of the Solvent Producer Clostridium saccharobutylicum NCP262 (DSM 13864).</title>
        <authorList>
            <person name="Poehlein A."/>
            <person name="Hartwich K."/>
            <person name="Krabben P."/>
            <person name="Ehrenreich A."/>
            <person name="Liebl W."/>
            <person name="Durre P."/>
            <person name="Gottschalk G."/>
            <person name="Daniel R."/>
        </authorList>
    </citation>
    <scope>NUCLEOTIDE SEQUENCE [LARGE SCALE GENOMIC DNA]</scope>
    <source>
        <strain evidence="7">DSM 13864</strain>
    </source>
</reference>
<dbReference type="InterPro" id="IPR034045">
    <property type="entry name" value="Pep_S8_CspA-like"/>
</dbReference>
<keyword evidence="3 5" id="KW-0378">Hydrolase</keyword>
<evidence type="ECO:0000313" key="7">
    <source>
        <dbReference type="EMBL" id="AGX41746.1"/>
    </source>
</evidence>